<feature type="transmembrane region" description="Helical" evidence="1">
    <location>
        <begin position="273"/>
        <end position="292"/>
    </location>
</feature>
<gene>
    <name evidence="2" type="primary">murJ_2</name>
    <name evidence="2" type="ORF">V22_14670</name>
</gene>
<evidence type="ECO:0000256" key="1">
    <source>
        <dbReference type="SAM" id="Phobius"/>
    </source>
</evidence>
<dbReference type="InterPro" id="IPR029063">
    <property type="entry name" value="SAM-dependent_MTases_sf"/>
</dbReference>
<reference evidence="2 3" key="1">
    <citation type="submission" date="2019-02" db="EMBL/GenBank/DDBJ databases">
        <title>Deep-cultivation of Planctomycetes and their phenomic and genomic characterization uncovers novel biology.</title>
        <authorList>
            <person name="Wiegand S."/>
            <person name="Jogler M."/>
            <person name="Boedeker C."/>
            <person name="Pinto D."/>
            <person name="Vollmers J."/>
            <person name="Rivas-Marin E."/>
            <person name="Kohn T."/>
            <person name="Peeters S.H."/>
            <person name="Heuer A."/>
            <person name="Rast P."/>
            <person name="Oberbeckmann S."/>
            <person name="Bunk B."/>
            <person name="Jeske O."/>
            <person name="Meyerdierks A."/>
            <person name="Storesund J.E."/>
            <person name="Kallscheuer N."/>
            <person name="Luecker S."/>
            <person name="Lage O.M."/>
            <person name="Pohl T."/>
            <person name="Merkel B.J."/>
            <person name="Hornburger P."/>
            <person name="Mueller R.-W."/>
            <person name="Bruemmer F."/>
            <person name="Labrenz M."/>
            <person name="Spormann A.M."/>
            <person name="Op den Camp H."/>
            <person name="Overmann J."/>
            <person name="Amann R."/>
            <person name="Jetten M.S.M."/>
            <person name="Mascher T."/>
            <person name="Medema M.H."/>
            <person name="Devos D.P."/>
            <person name="Kaster A.-K."/>
            <person name="Ovreas L."/>
            <person name="Rohde M."/>
            <person name="Galperin M.Y."/>
            <person name="Jogler C."/>
        </authorList>
    </citation>
    <scope>NUCLEOTIDE SEQUENCE [LARGE SCALE GENOMIC DNA]</scope>
    <source>
        <strain evidence="2 3">V22</strain>
    </source>
</reference>
<feature type="transmembrane region" description="Helical" evidence="1">
    <location>
        <begin position="239"/>
        <end position="261"/>
    </location>
</feature>
<feature type="transmembrane region" description="Helical" evidence="1">
    <location>
        <begin position="21"/>
        <end position="43"/>
    </location>
</feature>
<dbReference type="Proteomes" id="UP000319976">
    <property type="component" value="Chromosome"/>
</dbReference>
<feature type="transmembrane region" description="Helical" evidence="1">
    <location>
        <begin position="394"/>
        <end position="411"/>
    </location>
</feature>
<dbReference type="KEGG" id="chya:V22_14670"/>
<protein>
    <submittedName>
        <fullName evidence="2">Lipid II flippase MurJ</fullName>
        <ecNumber evidence="2">2.5.1.16</ecNumber>
    </submittedName>
</protein>
<feature type="transmembrane region" description="Helical" evidence="1">
    <location>
        <begin position="55"/>
        <end position="72"/>
    </location>
</feature>
<dbReference type="Gene3D" id="3.40.50.150">
    <property type="entry name" value="Vaccinia Virus protein VP39"/>
    <property type="match status" value="1"/>
</dbReference>
<dbReference type="GO" id="GO:0004766">
    <property type="term" value="F:spermidine synthase activity"/>
    <property type="evidence" value="ECO:0007669"/>
    <property type="project" value="UniProtKB-EC"/>
</dbReference>
<feature type="transmembrane region" description="Helical" evidence="1">
    <location>
        <begin position="210"/>
        <end position="227"/>
    </location>
</feature>
<evidence type="ECO:0000313" key="3">
    <source>
        <dbReference type="Proteomes" id="UP000319976"/>
    </source>
</evidence>
<keyword evidence="1" id="KW-0812">Transmembrane</keyword>
<evidence type="ECO:0000313" key="2">
    <source>
        <dbReference type="EMBL" id="QDT64236.1"/>
    </source>
</evidence>
<accession>A0A517T787</accession>
<feature type="transmembrane region" description="Helical" evidence="1">
    <location>
        <begin position="339"/>
        <end position="357"/>
    </location>
</feature>
<dbReference type="RefSeq" id="WP_145261226.1">
    <property type="nucleotide sequence ID" value="NZ_CP036316.1"/>
</dbReference>
<dbReference type="SUPFAM" id="SSF53335">
    <property type="entry name" value="S-adenosyl-L-methionine-dependent methyltransferases"/>
    <property type="match status" value="1"/>
</dbReference>
<feature type="transmembrane region" description="Helical" evidence="1">
    <location>
        <begin position="84"/>
        <end position="104"/>
    </location>
</feature>
<keyword evidence="1" id="KW-1133">Transmembrane helix</keyword>
<dbReference type="OrthoDB" id="207189at2"/>
<sequence>MFPRVKIQSVVSSSERFARTSALSLLAGLATGLTLWSLLHQFLASVGYTTDSQCALLFVIGMVAIAPTTTWWKDSFTLPNVSAILAAVTVVSFLLCPAISPWLISNMAMTGAAVSVCKILVGVLCLGGPLLLFRLLFSSTGIQNTGFLTSVVIGVIGNAFWLAPFWGLQAGAFTGAILLCSVTVIAFLLPSWQSSTISSRIEYGPHERGVLPYSMLLAVLAGVALGTTRQVIGELMPKAVYLDAVTTASLISGFALGSTIASKFTSHRAQIRLWGALLAVGTVGISMVSYPWLTDWQLDANAYIRQVPALMLIRSLTIGLFLFVPATGLGMIASRRSTGWAISFAAVSSALAMEWLLPELGVSIVVVGCVSGLLLCLVGASFDSVPRTKSWRQFPVILSLTTLVLLAATIFSTESRQPSRSAKLLFNSAVFIEKHHLQDSQLLEVTDAARCLHTLETPDGPLTVWLQNGVQYRVHENGVPQAVVSTETRICPHPTAEVLKVLFPLVLHEAPRQVLLLGDRGGATVDVCVDLPIDRIDYVLPQGNASREALDLIWLFARENPFADLRVTTKSEHELQSGQSSSYDVIMDDPGFPSLPEATGHFARAYYQQISGHLSPHGFFAQRLRQLDLGPEPLRALLSSASNEFSSVSLLEIGSGELLLVATNSDRGLVRPGLADRLQQPFYREQFARLGWDWSIPLNLTLFEHDAIQQFVTSGSKTFGGQKLAYLMPKEVMRWGAKWQELMTELAPHRSRLAEFAMSADNLPDLLHRLEEVTGQRELVARYPDQPWAYRKELRERIQKEPRSVIQQVSGSEPQRALHPEDQRRVDYFKTLGQALSNPTEEHILRVEEFARPFDPLLSPFVMSECARLWQSFGDEGQAKELEHRLHAIFFANASDRSVRDVTRAIQLLASNDSLVADRQLRADYVDSLLQILKQRWDQRGQSTPAAPEVVLNDIQQSLEAVEAGNRLLKSTPNAQENSLHFKQRERYLEQTLRRPLQSYRTRLLPHQQKK</sequence>
<keyword evidence="3" id="KW-1185">Reference proteome</keyword>
<feature type="transmembrane region" description="Helical" evidence="1">
    <location>
        <begin position="170"/>
        <end position="189"/>
    </location>
</feature>
<proteinExistence type="predicted"/>
<name>A0A517T787_9PLAN</name>
<feature type="transmembrane region" description="Helical" evidence="1">
    <location>
        <begin position="145"/>
        <end position="164"/>
    </location>
</feature>
<dbReference type="EC" id="2.5.1.16" evidence="2"/>
<dbReference type="EMBL" id="CP036316">
    <property type="protein sequence ID" value="QDT64236.1"/>
    <property type="molecule type" value="Genomic_DNA"/>
</dbReference>
<dbReference type="AlphaFoldDB" id="A0A517T787"/>
<keyword evidence="1" id="KW-0472">Membrane</keyword>
<feature type="transmembrane region" description="Helical" evidence="1">
    <location>
        <begin position="312"/>
        <end position="332"/>
    </location>
</feature>
<keyword evidence="2" id="KW-0808">Transferase</keyword>
<feature type="transmembrane region" description="Helical" evidence="1">
    <location>
        <begin position="110"/>
        <end position="133"/>
    </location>
</feature>
<feature type="transmembrane region" description="Helical" evidence="1">
    <location>
        <begin position="363"/>
        <end position="382"/>
    </location>
</feature>
<organism evidence="2 3">
    <name type="scientific">Calycomorphotria hydatis</name>
    <dbReference type="NCBI Taxonomy" id="2528027"/>
    <lineage>
        <taxon>Bacteria</taxon>
        <taxon>Pseudomonadati</taxon>
        <taxon>Planctomycetota</taxon>
        <taxon>Planctomycetia</taxon>
        <taxon>Planctomycetales</taxon>
        <taxon>Planctomycetaceae</taxon>
        <taxon>Calycomorphotria</taxon>
    </lineage>
</organism>